<feature type="transmembrane region" description="Helical" evidence="1">
    <location>
        <begin position="104"/>
        <end position="122"/>
    </location>
</feature>
<feature type="transmembrane region" description="Helical" evidence="1">
    <location>
        <begin position="47"/>
        <end position="66"/>
    </location>
</feature>
<evidence type="ECO:0000313" key="2">
    <source>
        <dbReference type="EMBL" id="MCQ8896833.1"/>
    </source>
</evidence>
<gene>
    <name evidence="2" type="ORF">NQT62_10365</name>
</gene>
<feature type="transmembrane region" description="Helical" evidence="1">
    <location>
        <begin position="73"/>
        <end position="92"/>
    </location>
</feature>
<name>A0ABT1WH45_9BURK</name>
<organism evidence="2 3">
    <name type="scientific">Limnobacter humi</name>
    <dbReference type="NCBI Taxonomy" id="1778671"/>
    <lineage>
        <taxon>Bacteria</taxon>
        <taxon>Pseudomonadati</taxon>
        <taxon>Pseudomonadota</taxon>
        <taxon>Betaproteobacteria</taxon>
        <taxon>Burkholderiales</taxon>
        <taxon>Burkholderiaceae</taxon>
        <taxon>Limnobacter</taxon>
    </lineage>
</organism>
<proteinExistence type="predicted"/>
<keyword evidence="2" id="KW-0548">Nucleotidyltransferase</keyword>
<keyword evidence="2" id="KW-0808">Transferase</keyword>
<protein>
    <submittedName>
        <fullName evidence="2">Phosphopantetheine adenylyltransferase</fullName>
    </submittedName>
</protein>
<keyword evidence="3" id="KW-1185">Reference proteome</keyword>
<keyword evidence="1" id="KW-0812">Transmembrane</keyword>
<comment type="caution">
    <text evidence="2">The sequence shown here is derived from an EMBL/GenBank/DDBJ whole genome shotgun (WGS) entry which is preliminary data.</text>
</comment>
<dbReference type="RefSeq" id="WP_256764625.1">
    <property type="nucleotide sequence ID" value="NZ_JANIGO010000003.1"/>
</dbReference>
<dbReference type="Proteomes" id="UP001204142">
    <property type="component" value="Unassembled WGS sequence"/>
</dbReference>
<keyword evidence="1" id="KW-0472">Membrane</keyword>
<dbReference type="GO" id="GO:0016779">
    <property type="term" value="F:nucleotidyltransferase activity"/>
    <property type="evidence" value="ECO:0007669"/>
    <property type="project" value="UniProtKB-KW"/>
</dbReference>
<reference evidence="2 3" key="1">
    <citation type="submission" date="2022-07" db="EMBL/GenBank/DDBJ databases">
        <authorList>
            <person name="Xamxidin M."/>
            <person name="Wu M."/>
        </authorList>
    </citation>
    <scope>NUCLEOTIDE SEQUENCE [LARGE SCALE GENOMIC DNA]</scope>
    <source>
        <strain evidence="2 3">NBRC 111650</strain>
    </source>
</reference>
<evidence type="ECO:0000256" key="1">
    <source>
        <dbReference type="SAM" id="Phobius"/>
    </source>
</evidence>
<accession>A0ABT1WH45</accession>
<keyword evidence="1" id="KW-1133">Transmembrane helix</keyword>
<sequence length="125" mass="13634">MSSTISAICITLLGLIHLLPSSGVLGPERLSRLYGIPIDEPNLEILMRHRAALFAVLGLFLIGAAWHPDWQTLAYWAAGISVLSFVAIAHHVGHMNPAMHRVMTVDWLAVLILIIGFLAHVVSQP</sequence>
<dbReference type="EMBL" id="JANIGO010000003">
    <property type="protein sequence ID" value="MCQ8896833.1"/>
    <property type="molecule type" value="Genomic_DNA"/>
</dbReference>
<evidence type="ECO:0000313" key="3">
    <source>
        <dbReference type="Proteomes" id="UP001204142"/>
    </source>
</evidence>